<evidence type="ECO:0000313" key="3">
    <source>
        <dbReference type="EMBL" id="RBA17501.1"/>
    </source>
</evidence>
<evidence type="ECO:0000313" key="4">
    <source>
        <dbReference type="Proteomes" id="UP000251714"/>
    </source>
</evidence>
<dbReference type="PANTHER" id="PTHR33112:SF16">
    <property type="entry name" value="HETEROKARYON INCOMPATIBILITY DOMAIN-CONTAINING PROTEIN"/>
    <property type="match status" value="1"/>
</dbReference>
<sequence length="776" mass="88105">MSSEQQPCQAPEQRKRKNSFNDFAASSAKLKRDPGDPPEPPGTTKWNIDFRLPFSQTKRKIPRTDRRLVIRSGTDAPSDKQRRWYSPATRSKQTRAICWDERGGLDYEDLPKIEDRCFVCKIDLRMQPRDRTSYPFDTWERSVANGCQDCGQIVRGVGMLAESYGLQTDRLHIGTLKVYSEREMTRIVQRIMIGVFWVGELGDMSEHLEFTRMGHSKPPFKLVLPVTPFDPETYKQDVFLSAQKLIQDCFTTHRHCLPSSPPSFLPTRLLEIRSAPIPTVKLLTTSLPSPEKTITRYLALSYCWGSPPNNPLRFTVSTSQSLQDGVPTSSLPHLFQDLVSLAQRLGVNYIWIDALCIQQDDKLDWEREAAVMGAIYRNAWLVVGATSARDSSQPLAPRPFQQVPIPISEMESGVWENVLCSTQGGSATWPLHERGWCFQEMILARRFLDFDSNGLQLHCCSGDIQAEDAQHDENVAVLRELPRWEPTDFRQPWAFRHFWSRFLDSKPDKQQLKEEDMRRVWREVLQMYSNRRLTYSSDLLPALGGIASEYLKKLGGGDEYCAGLWKSRFVQDLCWNANHEAVPHGSGHKAPSWSWASISGSVDYEYMDLGEQMTKLVDVVCSQKGPNPFGEVKGGYAVLEGPVLACLLTVVSDKWAVQQLNMDKSRAAIFTPDVAIEVVTFRDESAFGTTKSSANRAARAGGKTEIEEDCRCEVLALHLFDLKDWRGLFMILGRLDPKGVEFQRLGLLEAPLSHFYSAEGVDVNFTMQELKKVRVV</sequence>
<accession>A0A365N9M2</accession>
<feature type="domain" description="Heterokaryon incompatibility" evidence="2">
    <location>
        <begin position="297"/>
        <end position="440"/>
    </location>
</feature>
<evidence type="ECO:0000256" key="1">
    <source>
        <dbReference type="SAM" id="MobiDB-lite"/>
    </source>
</evidence>
<dbReference type="PANTHER" id="PTHR33112">
    <property type="entry name" value="DOMAIN PROTEIN, PUTATIVE-RELATED"/>
    <property type="match status" value="1"/>
</dbReference>
<organism evidence="3 4">
    <name type="scientific">Gibberella intermedia</name>
    <name type="common">Bulb rot disease fungus</name>
    <name type="synonym">Fusarium proliferatum</name>
    <dbReference type="NCBI Taxonomy" id="948311"/>
    <lineage>
        <taxon>Eukaryota</taxon>
        <taxon>Fungi</taxon>
        <taxon>Dikarya</taxon>
        <taxon>Ascomycota</taxon>
        <taxon>Pezizomycotina</taxon>
        <taxon>Sordariomycetes</taxon>
        <taxon>Hypocreomycetidae</taxon>
        <taxon>Hypocreales</taxon>
        <taxon>Nectriaceae</taxon>
        <taxon>Fusarium</taxon>
        <taxon>Fusarium fujikuroi species complex</taxon>
    </lineage>
</organism>
<dbReference type="InterPro" id="IPR010730">
    <property type="entry name" value="HET"/>
</dbReference>
<dbReference type="Proteomes" id="UP000251714">
    <property type="component" value="Unassembled WGS sequence"/>
</dbReference>
<dbReference type="EMBL" id="PKMI01000016">
    <property type="protein sequence ID" value="RBA17501.1"/>
    <property type="molecule type" value="Genomic_DNA"/>
</dbReference>
<protein>
    <submittedName>
        <fullName evidence="3">HET domain-containing protein</fullName>
    </submittedName>
</protein>
<comment type="caution">
    <text evidence="3">The sequence shown here is derived from an EMBL/GenBank/DDBJ whole genome shotgun (WGS) entry which is preliminary data.</text>
</comment>
<feature type="region of interest" description="Disordered" evidence="1">
    <location>
        <begin position="61"/>
        <end position="87"/>
    </location>
</feature>
<reference evidence="3 4" key="1">
    <citation type="submission" date="2017-12" db="EMBL/GenBank/DDBJ databases">
        <title>Genome sequence of the mycotoxigenic crop pathogen Fusarium proliferatum, strain ITEM 2341 from Date Palm.</title>
        <authorList>
            <person name="Almiman B.F."/>
            <person name="Shittu T.A."/>
            <person name="Muthumeenakshi S."/>
            <person name="Baroncelli R."/>
            <person name="Sreenivasaprasada S."/>
        </authorList>
    </citation>
    <scope>NUCLEOTIDE SEQUENCE [LARGE SCALE GENOMIC DNA]</scope>
    <source>
        <strain evidence="3 4">ITEM 2341</strain>
    </source>
</reference>
<gene>
    <name evidence="3" type="ORF">FPRO05_11216</name>
</gene>
<name>A0A365N9M2_GIBIN</name>
<proteinExistence type="predicted"/>
<dbReference type="AlphaFoldDB" id="A0A365N9M2"/>
<evidence type="ECO:0000259" key="2">
    <source>
        <dbReference type="Pfam" id="PF06985"/>
    </source>
</evidence>
<feature type="region of interest" description="Disordered" evidence="1">
    <location>
        <begin position="1"/>
        <end position="47"/>
    </location>
</feature>
<dbReference type="Pfam" id="PF06985">
    <property type="entry name" value="HET"/>
    <property type="match status" value="1"/>
</dbReference>